<evidence type="ECO:0000313" key="3">
    <source>
        <dbReference type="Proteomes" id="UP000005459"/>
    </source>
</evidence>
<sequence>MYQGRSFGSIIAGLLLMLAILNPSLADEGLIDDFSRPDGLSAMGTPWRAVTDQVMGGRSEGAIVRRVVDGRQALCLAGEVSLANNGGFVQAMLDLTPPGGPETGLDASAFDGVRLLVHGNREVYNLHLKSTATLLPWQSYRATFVAGPEWREVYLPFESFEPHRLVQRLDTRRLTKLGVLGIGRVFHADVCIAEVGFYRATDGSRRPASGSPSR</sequence>
<dbReference type="EMBL" id="AFWV01000004">
    <property type="protein sequence ID" value="EGV19233.1"/>
    <property type="molecule type" value="Genomic_DNA"/>
</dbReference>
<dbReference type="eggNOG" id="ENOG5032SUX">
    <property type="taxonomic scope" value="Bacteria"/>
</dbReference>
<feature type="domain" description="NADH:ubiquinone oxidoreductase intermediate-associated protein 30" evidence="1">
    <location>
        <begin position="46"/>
        <end position="172"/>
    </location>
</feature>
<dbReference type="SUPFAM" id="SSF49785">
    <property type="entry name" value="Galactose-binding domain-like"/>
    <property type="match status" value="1"/>
</dbReference>
<reference evidence="2 3" key="1">
    <citation type="submission" date="2011-06" db="EMBL/GenBank/DDBJ databases">
        <title>The draft genome of Thiocapsa marina 5811.</title>
        <authorList>
            <consortium name="US DOE Joint Genome Institute (JGI-PGF)"/>
            <person name="Lucas S."/>
            <person name="Han J."/>
            <person name="Cheng J.-F."/>
            <person name="Goodwin L."/>
            <person name="Pitluck S."/>
            <person name="Peters L."/>
            <person name="Land M.L."/>
            <person name="Hauser L."/>
            <person name="Vogl K."/>
            <person name="Liu Z."/>
            <person name="Imhoff J."/>
            <person name="Thiel V."/>
            <person name="Frigaard N.-U."/>
            <person name="Bryant D."/>
            <person name="Woyke T.J."/>
        </authorList>
    </citation>
    <scope>NUCLEOTIDE SEQUENCE [LARGE SCALE GENOMIC DNA]</scope>
    <source>
        <strain evidence="2 3">5811</strain>
    </source>
</reference>
<name>F9U8X5_9GAMM</name>
<accession>F9U8X5</accession>
<keyword evidence="2" id="KW-0830">Ubiquinone</keyword>
<dbReference type="AlphaFoldDB" id="F9U8X5"/>
<keyword evidence="3" id="KW-1185">Reference proteome</keyword>
<proteinExistence type="predicted"/>
<evidence type="ECO:0000259" key="1">
    <source>
        <dbReference type="Pfam" id="PF08547"/>
    </source>
</evidence>
<dbReference type="Pfam" id="PF08547">
    <property type="entry name" value="CIA30"/>
    <property type="match status" value="1"/>
</dbReference>
<evidence type="ECO:0000313" key="2">
    <source>
        <dbReference type="EMBL" id="EGV19233.1"/>
    </source>
</evidence>
<dbReference type="InterPro" id="IPR013857">
    <property type="entry name" value="NADH-UbQ_OxRdtase-assoc_prot30"/>
</dbReference>
<organism evidence="2 3">
    <name type="scientific">Thiocapsa marina 5811</name>
    <dbReference type="NCBI Taxonomy" id="768671"/>
    <lineage>
        <taxon>Bacteria</taxon>
        <taxon>Pseudomonadati</taxon>
        <taxon>Pseudomonadota</taxon>
        <taxon>Gammaproteobacteria</taxon>
        <taxon>Chromatiales</taxon>
        <taxon>Chromatiaceae</taxon>
        <taxon>Thiocapsa</taxon>
    </lineage>
</organism>
<gene>
    <name evidence="2" type="ORF">ThimaDRAFT_1377</name>
</gene>
<dbReference type="InterPro" id="IPR008979">
    <property type="entry name" value="Galactose-bd-like_sf"/>
</dbReference>
<protein>
    <submittedName>
        <fullName evidence="2">NADH:ubiquinone oxidoreductase complex I intermediate-associated protein 30</fullName>
    </submittedName>
</protein>
<dbReference type="Proteomes" id="UP000005459">
    <property type="component" value="Unassembled WGS sequence"/>
</dbReference>
<dbReference type="STRING" id="768671.ThimaDRAFT_1377"/>